<dbReference type="GO" id="GO:0007508">
    <property type="term" value="P:larval heart development"/>
    <property type="evidence" value="ECO:0007669"/>
    <property type="project" value="TreeGrafter"/>
</dbReference>
<dbReference type="GO" id="GO:0031012">
    <property type="term" value="C:extracellular matrix"/>
    <property type="evidence" value="ECO:0007669"/>
    <property type="project" value="TreeGrafter"/>
</dbReference>
<proteinExistence type="predicted"/>
<keyword evidence="2" id="KW-1185">Reference proteome</keyword>
<dbReference type="PANTHER" id="PTHR33395:SF21">
    <property type="entry name" value="PERICARDIN"/>
    <property type="match status" value="1"/>
</dbReference>
<dbReference type="EMBL" id="JARK01001497">
    <property type="protein sequence ID" value="EYB95368.1"/>
    <property type="molecule type" value="Genomic_DNA"/>
</dbReference>
<reference evidence="2" key="1">
    <citation type="journal article" date="2015" name="Nat. Genet.">
        <title>The genome and transcriptome of the zoonotic hookworm Ancylostoma ceylanicum identify infection-specific gene families.</title>
        <authorList>
            <person name="Schwarz E.M."/>
            <person name="Hu Y."/>
            <person name="Antoshechkin I."/>
            <person name="Miller M.M."/>
            <person name="Sternberg P.W."/>
            <person name="Aroian R.V."/>
        </authorList>
    </citation>
    <scope>NUCLEOTIDE SEQUENCE</scope>
    <source>
        <strain evidence="2">HY135</strain>
    </source>
</reference>
<evidence type="ECO:0000313" key="2">
    <source>
        <dbReference type="Proteomes" id="UP000024635"/>
    </source>
</evidence>
<dbReference type="Proteomes" id="UP000024635">
    <property type="component" value="Unassembled WGS sequence"/>
</dbReference>
<accession>A0A016SX90</accession>
<evidence type="ECO:0000313" key="1">
    <source>
        <dbReference type="EMBL" id="EYB95368.1"/>
    </source>
</evidence>
<protein>
    <submittedName>
        <fullName evidence="1">Uncharacterized protein</fullName>
    </submittedName>
</protein>
<name>A0A016SX90_9BILA</name>
<gene>
    <name evidence="1" type="primary">Acey_s0161.g3396</name>
    <name evidence="1" type="ORF">Y032_0161g3396</name>
</gene>
<sequence length="214" mass="25253">MRRLFSKCDYGEVTRYLYSVLWIDSFESAKGIDEKYRMFLSILQHAIDMFVPQTLVHPTRSFLPPHLQNMLRHKEYLCNYAKQSGRSSYRTFSALFNNELDKFNRNMKKRIMNSKQKNTFFQYLKGKFTERQHLSGLKVEGRQFPTDFEKANALADIFAKVFSDDDGILPSTSFSVTSQMADFPYVDYMTVYEHLSRWSNSRSVTPDEIPFTFI</sequence>
<comment type="caution">
    <text evidence="1">The sequence shown here is derived from an EMBL/GenBank/DDBJ whole genome shotgun (WGS) entry which is preliminary data.</text>
</comment>
<dbReference type="AlphaFoldDB" id="A0A016SX90"/>
<dbReference type="GO" id="GO:0061343">
    <property type="term" value="P:cell adhesion involved in heart morphogenesis"/>
    <property type="evidence" value="ECO:0007669"/>
    <property type="project" value="TreeGrafter"/>
</dbReference>
<organism evidence="1 2">
    <name type="scientific">Ancylostoma ceylanicum</name>
    <dbReference type="NCBI Taxonomy" id="53326"/>
    <lineage>
        <taxon>Eukaryota</taxon>
        <taxon>Metazoa</taxon>
        <taxon>Ecdysozoa</taxon>
        <taxon>Nematoda</taxon>
        <taxon>Chromadorea</taxon>
        <taxon>Rhabditida</taxon>
        <taxon>Rhabditina</taxon>
        <taxon>Rhabditomorpha</taxon>
        <taxon>Strongyloidea</taxon>
        <taxon>Ancylostomatidae</taxon>
        <taxon>Ancylostomatinae</taxon>
        <taxon>Ancylostoma</taxon>
    </lineage>
</organism>
<dbReference type="PANTHER" id="PTHR33395">
    <property type="entry name" value="TRANSCRIPTASE, PUTATIVE-RELATED-RELATED"/>
    <property type="match status" value="1"/>
</dbReference>